<dbReference type="OrthoDB" id="7663182at2759"/>
<dbReference type="GO" id="GO:0005739">
    <property type="term" value="C:mitochondrion"/>
    <property type="evidence" value="ECO:0007669"/>
    <property type="project" value="TreeGrafter"/>
</dbReference>
<comment type="cofactor">
    <cofactor evidence="1">
        <name>Zn(2+)</name>
        <dbReference type="ChEBI" id="CHEBI:29105"/>
    </cofactor>
</comment>
<feature type="compositionally biased region" description="Basic residues" evidence="9">
    <location>
        <begin position="402"/>
        <end position="412"/>
    </location>
</feature>
<dbReference type="STRING" id="436010.A0A166IEC8"/>
<feature type="compositionally biased region" description="Basic and acidic residues" evidence="9">
    <location>
        <begin position="68"/>
        <end position="79"/>
    </location>
</feature>
<evidence type="ECO:0000256" key="6">
    <source>
        <dbReference type="ARBA" id="ARBA00022801"/>
    </source>
</evidence>
<feature type="compositionally biased region" description="Polar residues" evidence="9">
    <location>
        <begin position="47"/>
        <end position="57"/>
    </location>
</feature>
<dbReference type="NCBIfam" id="TIGR00587">
    <property type="entry name" value="nfo"/>
    <property type="match status" value="1"/>
</dbReference>
<dbReference type="NCBIfam" id="NF002199">
    <property type="entry name" value="PRK01060.1-4"/>
    <property type="match status" value="1"/>
</dbReference>
<feature type="domain" description="Xylose isomerase-like TIM barrel" evidence="10">
    <location>
        <begin position="104"/>
        <end position="364"/>
    </location>
</feature>
<dbReference type="InterPro" id="IPR036237">
    <property type="entry name" value="Xyl_isomerase-like_sf"/>
</dbReference>
<dbReference type="InterPro" id="IPR013022">
    <property type="entry name" value="Xyl_isomerase-like_TIM-brl"/>
</dbReference>
<reference evidence="11 12" key="1">
    <citation type="journal article" date="2016" name="Mol. Biol. Evol.">
        <title>Comparative Genomics of Early-Diverging Mushroom-Forming Fungi Provides Insights into the Origins of Lignocellulose Decay Capabilities.</title>
        <authorList>
            <person name="Nagy L.G."/>
            <person name="Riley R."/>
            <person name="Tritt A."/>
            <person name="Adam C."/>
            <person name="Daum C."/>
            <person name="Floudas D."/>
            <person name="Sun H."/>
            <person name="Yadav J.S."/>
            <person name="Pangilinan J."/>
            <person name="Larsson K.H."/>
            <person name="Matsuura K."/>
            <person name="Barry K."/>
            <person name="Labutti K."/>
            <person name="Kuo R."/>
            <person name="Ohm R.A."/>
            <person name="Bhattacharya S.S."/>
            <person name="Shirouzu T."/>
            <person name="Yoshinaga Y."/>
            <person name="Martin F.M."/>
            <person name="Grigoriev I.V."/>
            <person name="Hibbett D.S."/>
        </authorList>
    </citation>
    <scope>NUCLEOTIDE SEQUENCE [LARGE SCALE GENOMIC DNA]</scope>
    <source>
        <strain evidence="11 12">CBS 109695</strain>
    </source>
</reference>
<keyword evidence="12" id="KW-1185">Reference proteome</keyword>
<dbReference type="PROSITE" id="PS51432">
    <property type="entry name" value="AP_NUCLEASE_F2_4"/>
    <property type="match status" value="1"/>
</dbReference>
<keyword evidence="6" id="KW-0378">Hydrolase</keyword>
<feature type="region of interest" description="Disordered" evidence="9">
    <location>
        <begin position="393"/>
        <end position="429"/>
    </location>
</feature>
<protein>
    <recommendedName>
        <fullName evidence="3">Apurinic-apyrimidinic endonuclease 1</fullName>
    </recommendedName>
</protein>
<feature type="region of interest" description="Disordered" evidence="9">
    <location>
        <begin position="43"/>
        <end position="79"/>
    </location>
</feature>
<evidence type="ECO:0000256" key="4">
    <source>
        <dbReference type="ARBA" id="ARBA00022723"/>
    </source>
</evidence>
<accession>A0A166IEC8</accession>
<evidence type="ECO:0000256" key="1">
    <source>
        <dbReference type="ARBA" id="ARBA00001947"/>
    </source>
</evidence>
<dbReference type="Pfam" id="PF01261">
    <property type="entry name" value="AP_endonuc_2"/>
    <property type="match status" value="1"/>
</dbReference>
<sequence length="429" mass="47191">MQTRRSTRVSQSVKVTTEAQADIDAPRPAKRLKTAAAVKEIAHSDALATNSAASSSRQEPKRQRKTKAKPEEPKPEDFPARAESLWKVGVHVSAAGGVENAVPNAAKLGANSFALFLKSQRKWTSPALTEHSIKAFKARLESFGYSPAHVLPHGSYLINLGNPDPEKREKSYECFLDDLQRCELLGLELYNFHPGSTVGQATRSESIALISASLNRAHKATQSVVTVLENMAGAGNIIGATFEDLGDIVRGVEDKTRVGVCLDTCHLFAAGYDIRTKEGWQKTMDDFDAQVGLPYLRGMHLNDSKALLASKRDRHENIGMGHLGLAAFHHILTDTRLHGLPLTLETPSFEVEDVWRKEVEVLNRLSALTAPEGQAVGWAQEMAEEVRTAVQYASSGKDAKEKGKRTVKKRGRRDVDDEEEEEEGHECDH</sequence>
<comment type="similarity">
    <text evidence="2">Belongs to the AP endonuclease 2 family.</text>
</comment>
<dbReference type="Gene3D" id="3.20.20.150">
    <property type="entry name" value="Divalent-metal-dependent TIM barrel enzymes"/>
    <property type="match status" value="1"/>
</dbReference>
<dbReference type="GO" id="GO:0003906">
    <property type="term" value="F:DNA-(apurinic or apyrimidinic site) endonuclease activity"/>
    <property type="evidence" value="ECO:0007669"/>
    <property type="project" value="TreeGrafter"/>
</dbReference>
<dbReference type="Proteomes" id="UP000076532">
    <property type="component" value="Unassembled WGS sequence"/>
</dbReference>
<dbReference type="SMART" id="SM00518">
    <property type="entry name" value="AP2Ec"/>
    <property type="match status" value="1"/>
</dbReference>
<dbReference type="PROSITE" id="PS00730">
    <property type="entry name" value="AP_NUCLEASE_F2_2"/>
    <property type="match status" value="1"/>
</dbReference>
<dbReference type="FunFam" id="3.20.20.150:FF:000001">
    <property type="entry name" value="Probable endonuclease 4"/>
    <property type="match status" value="1"/>
</dbReference>
<evidence type="ECO:0000256" key="8">
    <source>
        <dbReference type="ARBA" id="ARBA00023204"/>
    </source>
</evidence>
<dbReference type="GO" id="GO:0003677">
    <property type="term" value="F:DNA binding"/>
    <property type="evidence" value="ECO:0007669"/>
    <property type="project" value="InterPro"/>
</dbReference>
<keyword evidence="11" id="KW-0255">Endonuclease</keyword>
<gene>
    <name evidence="11" type="ORF">FIBSPDRAFT_790371</name>
</gene>
<dbReference type="EMBL" id="KV417561">
    <property type="protein sequence ID" value="KZP19724.1"/>
    <property type="molecule type" value="Genomic_DNA"/>
</dbReference>
<keyword evidence="4" id="KW-0479">Metal-binding</keyword>
<dbReference type="HAMAP" id="MF_00152">
    <property type="entry name" value="Nfo"/>
    <property type="match status" value="1"/>
</dbReference>
<name>A0A166IEC8_9AGAM</name>
<dbReference type="AlphaFoldDB" id="A0A166IEC8"/>
<dbReference type="PROSITE" id="PS00731">
    <property type="entry name" value="AP_NUCLEASE_F2_3"/>
    <property type="match status" value="1"/>
</dbReference>
<proteinExistence type="inferred from homology"/>
<dbReference type="PROSITE" id="PS00729">
    <property type="entry name" value="AP_NUCLEASE_F2_1"/>
    <property type="match status" value="1"/>
</dbReference>
<evidence type="ECO:0000256" key="9">
    <source>
        <dbReference type="SAM" id="MobiDB-lite"/>
    </source>
</evidence>
<dbReference type="GO" id="GO:0006284">
    <property type="term" value="P:base-excision repair"/>
    <property type="evidence" value="ECO:0007669"/>
    <property type="project" value="TreeGrafter"/>
</dbReference>
<organism evidence="11 12">
    <name type="scientific">Athelia psychrophila</name>
    <dbReference type="NCBI Taxonomy" id="1759441"/>
    <lineage>
        <taxon>Eukaryota</taxon>
        <taxon>Fungi</taxon>
        <taxon>Dikarya</taxon>
        <taxon>Basidiomycota</taxon>
        <taxon>Agaricomycotina</taxon>
        <taxon>Agaricomycetes</taxon>
        <taxon>Agaricomycetidae</taxon>
        <taxon>Atheliales</taxon>
        <taxon>Atheliaceae</taxon>
        <taxon>Athelia</taxon>
    </lineage>
</organism>
<dbReference type="GO" id="GO:0008270">
    <property type="term" value="F:zinc ion binding"/>
    <property type="evidence" value="ECO:0007669"/>
    <property type="project" value="InterPro"/>
</dbReference>
<dbReference type="PANTHER" id="PTHR21445:SF0">
    <property type="entry name" value="APURINIC-APYRIMIDINIC ENDONUCLEASE"/>
    <property type="match status" value="1"/>
</dbReference>
<evidence type="ECO:0000256" key="3">
    <source>
        <dbReference type="ARBA" id="ARBA00021759"/>
    </source>
</evidence>
<dbReference type="InterPro" id="IPR018246">
    <property type="entry name" value="AP_endonuc_F2_Zn_BS"/>
</dbReference>
<dbReference type="GO" id="GO:0005634">
    <property type="term" value="C:nucleus"/>
    <property type="evidence" value="ECO:0007669"/>
    <property type="project" value="TreeGrafter"/>
</dbReference>
<evidence type="ECO:0000256" key="2">
    <source>
        <dbReference type="ARBA" id="ARBA00005340"/>
    </source>
</evidence>
<dbReference type="SUPFAM" id="SSF51658">
    <property type="entry name" value="Xylose isomerase-like"/>
    <property type="match status" value="1"/>
</dbReference>
<dbReference type="InterPro" id="IPR001719">
    <property type="entry name" value="AP_endonuc_2"/>
</dbReference>
<keyword evidence="8" id="KW-0234">DNA repair</keyword>
<feature type="region of interest" description="Disordered" evidence="9">
    <location>
        <begin position="1"/>
        <end position="29"/>
    </location>
</feature>
<dbReference type="PANTHER" id="PTHR21445">
    <property type="entry name" value="ENDONUCLEASE IV ENDODEOXYRIBONUCLEASE IV"/>
    <property type="match status" value="1"/>
</dbReference>
<keyword evidence="7" id="KW-0862">Zinc</keyword>
<evidence type="ECO:0000259" key="10">
    <source>
        <dbReference type="Pfam" id="PF01261"/>
    </source>
</evidence>
<dbReference type="CDD" id="cd00019">
    <property type="entry name" value="AP2Ec"/>
    <property type="match status" value="1"/>
</dbReference>
<evidence type="ECO:0000256" key="5">
    <source>
        <dbReference type="ARBA" id="ARBA00022763"/>
    </source>
</evidence>
<feature type="compositionally biased region" description="Polar residues" evidence="9">
    <location>
        <begin position="1"/>
        <end position="19"/>
    </location>
</feature>
<evidence type="ECO:0000313" key="12">
    <source>
        <dbReference type="Proteomes" id="UP000076532"/>
    </source>
</evidence>
<evidence type="ECO:0000313" key="11">
    <source>
        <dbReference type="EMBL" id="KZP19724.1"/>
    </source>
</evidence>
<keyword evidence="11" id="KW-0540">Nuclease</keyword>
<dbReference type="GO" id="GO:0008081">
    <property type="term" value="F:phosphoric diester hydrolase activity"/>
    <property type="evidence" value="ECO:0007669"/>
    <property type="project" value="TreeGrafter"/>
</dbReference>
<evidence type="ECO:0000256" key="7">
    <source>
        <dbReference type="ARBA" id="ARBA00022833"/>
    </source>
</evidence>
<keyword evidence="5" id="KW-0227">DNA damage</keyword>
<feature type="compositionally biased region" description="Acidic residues" evidence="9">
    <location>
        <begin position="416"/>
        <end position="429"/>
    </location>
</feature>